<dbReference type="FunFam" id="1.10.10.10:FF:000001">
    <property type="entry name" value="LysR family transcriptional regulator"/>
    <property type="match status" value="1"/>
</dbReference>
<evidence type="ECO:0000259" key="5">
    <source>
        <dbReference type="PROSITE" id="PS50931"/>
    </source>
</evidence>
<dbReference type="OrthoDB" id="9803735at2"/>
<protein>
    <submittedName>
        <fullName evidence="6">LysR family transcriptional regulator</fullName>
    </submittedName>
</protein>
<dbReference type="EMBL" id="AZGI01000051">
    <property type="protein sequence ID" value="KRM38155.1"/>
    <property type="molecule type" value="Genomic_DNA"/>
</dbReference>
<dbReference type="SUPFAM" id="SSF46785">
    <property type="entry name" value="Winged helix' DNA-binding domain"/>
    <property type="match status" value="1"/>
</dbReference>
<dbReference type="GO" id="GO:0003677">
    <property type="term" value="F:DNA binding"/>
    <property type="evidence" value="ECO:0007669"/>
    <property type="project" value="UniProtKB-KW"/>
</dbReference>
<sequence length="291" mass="32889">MNLTGLKYFVSVASLGSVTEAAKAAYVSESAISKTIKQLENEIGVQLFDRQGRTIKLNKQGKIFYSYVSDSLKLLNSGITAVQSDKNLANEQINVLFTVGSPLISSIALKMQDILPNVSLNIRQKTTFAKDFKQFDFIISSKKIDHFTAIPLLKEELLIGWKKNFLHTKHFLQAQDLEKYTFVGESDETELQTLVNNFLLQNNIKLNFKYQSDEPATVRQMIVAGLGAGFIPKVTWGRNFANYDLIDTARIVPTPPYRTIYLNTPHKKLNDNQRLFSNEIANVFVQAQKNN</sequence>
<organism evidence="6 7">
    <name type="scientific">Lactobacillus hamsteri DSM 5661 = JCM 6256</name>
    <dbReference type="NCBI Taxonomy" id="1423754"/>
    <lineage>
        <taxon>Bacteria</taxon>
        <taxon>Bacillati</taxon>
        <taxon>Bacillota</taxon>
        <taxon>Bacilli</taxon>
        <taxon>Lactobacillales</taxon>
        <taxon>Lactobacillaceae</taxon>
        <taxon>Lactobacillus</taxon>
    </lineage>
</organism>
<dbReference type="RefSeq" id="WP_025080850.1">
    <property type="nucleotide sequence ID" value="NZ_AZGI01000051.1"/>
</dbReference>
<gene>
    <name evidence="6" type="ORF">FC39_GL001395</name>
</gene>
<dbReference type="InterPro" id="IPR036388">
    <property type="entry name" value="WH-like_DNA-bd_sf"/>
</dbReference>
<evidence type="ECO:0000256" key="4">
    <source>
        <dbReference type="ARBA" id="ARBA00023163"/>
    </source>
</evidence>
<dbReference type="InterPro" id="IPR000847">
    <property type="entry name" value="LysR_HTH_N"/>
</dbReference>
<proteinExistence type="inferred from homology"/>
<dbReference type="Pfam" id="PF03466">
    <property type="entry name" value="LysR_substrate"/>
    <property type="match status" value="1"/>
</dbReference>
<dbReference type="PROSITE" id="PS50931">
    <property type="entry name" value="HTH_LYSR"/>
    <property type="match status" value="1"/>
</dbReference>
<evidence type="ECO:0000313" key="7">
    <source>
        <dbReference type="Proteomes" id="UP000051223"/>
    </source>
</evidence>
<accession>A0A0R1YE39</accession>
<dbReference type="PANTHER" id="PTHR30126">
    <property type="entry name" value="HTH-TYPE TRANSCRIPTIONAL REGULATOR"/>
    <property type="match status" value="1"/>
</dbReference>
<dbReference type="Gene3D" id="1.10.10.10">
    <property type="entry name" value="Winged helix-like DNA-binding domain superfamily/Winged helix DNA-binding domain"/>
    <property type="match status" value="1"/>
</dbReference>
<comment type="similarity">
    <text evidence="1">Belongs to the LysR transcriptional regulatory family.</text>
</comment>
<dbReference type="Gene3D" id="3.40.190.290">
    <property type="match status" value="1"/>
</dbReference>
<dbReference type="SUPFAM" id="SSF53850">
    <property type="entry name" value="Periplasmic binding protein-like II"/>
    <property type="match status" value="1"/>
</dbReference>
<feature type="domain" description="HTH lysR-type" evidence="5">
    <location>
        <begin position="1"/>
        <end position="58"/>
    </location>
</feature>
<evidence type="ECO:0000256" key="1">
    <source>
        <dbReference type="ARBA" id="ARBA00009437"/>
    </source>
</evidence>
<keyword evidence="3" id="KW-0238">DNA-binding</keyword>
<reference evidence="6 7" key="1">
    <citation type="journal article" date="2015" name="Genome Announc.">
        <title>Expanding the biotechnology potential of lactobacilli through comparative genomics of 213 strains and associated genera.</title>
        <authorList>
            <person name="Sun Z."/>
            <person name="Harris H.M."/>
            <person name="McCann A."/>
            <person name="Guo C."/>
            <person name="Argimon S."/>
            <person name="Zhang W."/>
            <person name="Yang X."/>
            <person name="Jeffery I.B."/>
            <person name="Cooney J.C."/>
            <person name="Kagawa T.F."/>
            <person name="Liu W."/>
            <person name="Song Y."/>
            <person name="Salvetti E."/>
            <person name="Wrobel A."/>
            <person name="Rasinkangas P."/>
            <person name="Parkhill J."/>
            <person name="Rea M.C."/>
            <person name="O'Sullivan O."/>
            <person name="Ritari J."/>
            <person name="Douillard F.P."/>
            <person name="Paul Ross R."/>
            <person name="Yang R."/>
            <person name="Briner A.E."/>
            <person name="Felis G.E."/>
            <person name="de Vos W.M."/>
            <person name="Barrangou R."/>
            <person name="Klaenhammer T.R."/>
            <person name="Caufield P.W."/>
            <person name="Cui Y."/>
            <person name="Zhang H."/>
            <person name="O'Toole P.W."/>
        </authorList>
    </citation>
    <scope>NUCLEOTIDE SEQUENCE [LARGE SCALE GENOMIC DNA]</scope>
    <source>
        <strain evidence="6 7">DSM 5661</strain>
    </source>
</reference>
<dbReference type="InterPro" id="IPR036390">
    <property type="entry name" value="WH_DNA-bd_sf"/>
</dbReference>
<keyword evidence="4" id="KW-0804">Transcription</keyword>
<dbReference type="PRINTS" id="PR00039">
    <property type="entry name" value="HTHLYSR"/>
</dbReference>
<dbReference type="GO" id="GO:0003700">
    <property type="term" value="F:DNA-binding transcription factor activity"/>
    <property type="evidence" value="ECO:0007669"/>
    <property type="project" value="InterPro"/>
</dbReference>
<dbReference type="InterPro" id="IPR005119">
    <property type="entry name" value="LysR_subst-bd"/>
</dbReference>
<name>A0A0R1YE39_9LACO</name>
<dbReference type="CDD" id="cd05466">
    <property type="entry name" value="PBP2_LTTR_substrate"/>
    <property type="match status" value="1"/>
</dbReference>
<keyword evidence="2" id="KW-0805">Transcription regulation</keyword>
<dbReference type="PATRIC" id="fig|1423754.3.peg.1434"/>
<dbReference type="STRING" id="1423754.FC39_GL001395"/>
<comment type="caution">
    <text evidence="6">The sequence shown here is derived from an EMBL/GenBank/DDBJ whole genome shotgun (WGS) entry which is preliminary data.</text>
</comment>
<dbReference type="Proteomes" id="UP000051223">
    <property type="component" value="Unassembled WGS sequence"/>
</dbReference>
<evidence type="ECO:0000256" key="3">
    <source>
        <dbReference type="ARBA" id="ARBA00023125"/>
    </source>
</evidence>
<evidence type="ECO:0000313" key="6">
    <source>
        <dbReference type="EMBL" id="KRM38155.1"/>
    </source>
</evidence>
<evidence type="ECO:0000256" key="2">
    <source>
        <dbReference type="ARBA" id="ARBA00023015"/>
    </source>
</evidence>
<dbReference type="Pfam" id="PF00126">
    <property type="entry name" value="HTH_1"/>
    <property type="match status" value="1"/>
</dbReference>
<dbReference type="AlphaFoldDB" id="A0A0R1YE39"/>
<dbReference type="eggNOG" id="COG0583">
    <property type="taxonomic scope" value="Bacteria"/>
</dbReference>
<keyword evidence="7" id="KW-1185">Reference proteome</keyword>